<dbReference type="EMBL" id="LBRE01000001">
    <property type="protein sequence ID" value="KKP93060.1"/>
    <property type="molecule type" value="Genomic_DNA"/>
</dbReference>
<keyword evidence="3" id="KW-0235">DNA replication</keyword>
<keyword evidence="4" id="KW-0239">DNA-directed DNA polymerase</keyword>
<evidence type="ECO:0000256" key="3">
    <source>
        <dbReference type="ARBA" id="ARBA00022705"/>
    </source>
</evidence>
<reference evidence="6 7" key="1">
    <citation type="journal article" date="2015" name="Nature">
        <title>rRNA introns, odd ribosomes, and small enigmatic genomes across a large radiation of phyla.</title>
        <authorList>
            <person name="Brown C.T."/>
            <person name="Hug L.A."/>
            <person name="Thomas B.C."/>
            <person name="Sharon I."/>
            <person name="Castelle C.J."/>
            <person name="Singh A."/>
            <person name="Wilkins M.J."/>
            <person name="Williams K.H."/>
            <person name="Banfield J.F."/>
        </authorList>
    </citation>
    <scope>NUCLEOTIDE SEQUENCE [LARGE SCALE GENOMIC DNA]</scope>
</reference>
<organism evidence="6 7">
    <name type="scientific">candidate division WS6 bacterium GW2011_GWC1_36_11</name>
    <dbReference type="NCBI Taxonomy" id="1619090"/>
    <lineage>
        <taxon>Bacteria</taxon>
        <taxon>Candidatus Dojkabacteria</taxon>
    </lineage>
</organism>
<proteinExistence type="predicted"/>
<dbReference type="NCBIfam" id="TIGR01128">
    <property type="entry name" value="holA"/>
    <property type="match status" value="1"/>
</dbReference>
<accession>A0A0G0G098</accession>
<dbReference type="InterPro" id="IPR005790">
    <property type="entry name" value="DNA_polIII_delta"/>
</dbReference>
<dbReference type="Proteomes" id="UP000034140">
    <property type="component" value="Unassembled WGS sequence"/>
</dbReference>
<dbReference type="InterPro" id="IPR027417">
    <property type="entry name" value="P-loop_NTPase"/>
</dbReference>
<protein>
    <recommendedName>
        <fullName evidence="5">DNA polymerase III delta N-terminal domain-containing protein</fullName>
    </recommendedName>
</protein>
<evidence type="ECO:0000259" key="5">
    <source>
        <dbReference type="Pfam" id="PF06144"/>
    </source>
</evidence>
<feature type="non-terminal residue" evidence="6">
    <location>
        <position position="216"/>
    </location>
</feature>
<dbReference type="Gene3D" id="1.10.8.60">
    <property type="match status" value="1"/>
</dbReference>
<dbReference type="AlphaFoldDB" id="A0A0G0G098"/>
<keyword evidence="2" id="KW-0548">Nucleotidyltransferase</keyword>
<dbReference type="GO" id="GO:0003887">
    <property type="term" value="F:DNA-directed DNA polymerase activity"/>
    <property type="evidence" value="ECO:0007669"/>
    <property type="project" value="UniProtKB-KW"/>
</dbReference>
<evidence type="ECO:0000256" key="4">
    <source>
        <dbReference type="ARBA" id="ARBA00022932"/>
    </source>
</evidence>
<dbReference type="PANTHER" id="PTHR34388">
    <property type="entry name" value="DNA POLYMERASE III SUBUNIT DELTA"/>
    <property type="match status" value="1"/>
</dbReference>
<dbReference type="Pfam" id="PF06144">
    <property type="entry name" value="DNA_pol3_delta"/>
    <property type="match status" value="1"/>
</dbReference>
<evidence type="ECO:0000256" key="1">
    <source>
        <dbReference type="ARBA" id="ARBA00022679"/>
    </source>
</evidence>
<dbReference type="GO" id="GO:0006261">
    <property type="term" value="P:DNA-templated DNA replication"/>
    <property type="evidence" value="ECO:0007669"/>
    <property type="project" value="TreeGrafter"/>
</dbReference>
<comment type="caution">
    <text evidence="6">The sequence shown here is derived from an EMBL/GenBank/DDBJ whole genome shotgun (WGS) entry which is preliminary data.</text>
</comment>
<gene>
    <name evidence="6" type="ORF">UR96_C0001G0001</name>
</gene>
<evidence type="ECO:0000313" key="7">
    <source>
        <dbReference type="Proteomes" id="UP000034140"/>
    </source>
</evidence>
<evidence type="ECO:0000256" key="2">
    <source>
        <dbReference type="ARBA" id="ARBA00022695"/>
    </source>
</evidence>
<dbReference type="PANTHER" id="PTHR34388:SF1">
    <property type="entry name" value="DNA POLYMERASE III SUBUNIT DELTA"/>
    <property type="match status" value="1"/>
</dbReference>
<dbReference type="GO" id="GO:0009360">
    <property type="term" value="C:DNA polymerase III complex"/>
    <property type="evidence" value="ECO:0007669"/>
    <property type="project" value="InterPro"/>
</dbReference>
<dbReference type="GO" id="GO:0003677">
    <property type="term" value="F:DNA binding"/>
    <property type="evidence" value="ECO:0007669"/>
    <property type="project" value="InterPro"/>
</dbReference>
<sequence>MIFKLYHGSSPYLSLKALKQETLNFPDIQFQIVNAESQDSQTIFDKLGSQNLFVSKRGIIIKRLYKNKDKDKLIESILTILKQGTSTDIIFFWEAEKVRVNTRYLKFFKENSALEQYDEMNKRSFGGWLKEELETNGLNLDPTVQRLLAERTNYDPERCANEIQKLKLDPENDTTYIVDTLEKDIWALIDAINMKDKARSMEILENLYKQNNDPNY</sequence>
<feature type="domain" description="DNA polymerase III delta N-terminal" evidence="5">
    <location>
        <begin position="24"/>
        <end position="113"/>
    </location>
</feature>
<dbReference type="Gene3D" id="3.40.50.300">
    <property type="entry name" value="P-loop containing nucleotide triphosphate hydrolases"/>
    <property type="match status" value="1"/>
</dbReference>
<keyword evidence="1" id="KW-0808">Transferase</keyword>
<dbReference type="InterPro" id="IPR010372">
    <property type="entry name" value="DNA_pol3_delta_N"/>
</dbReference>
<name>A0A0G0G098_9BACT</name>
<evidence type="ECO:0000313" key="6">
    <source>
        <dbReference type="EMBL" id="KKP93060.1"/>
    </source>
</evidence>
<dbReference type="SUPFAM" id="SSF52540">
    <property type="entry name" value="P-loop containing nucleoside triphosphate hydrolases"/>
    <property type="match status" value="1"/>
</dbReference>